<dbReference type="InterPro" id="IPR036390">
    <property type="entry name" value="WH_DNA-bd_sf"/>
</dbReference>
<dbReference type="PROSITE" id="PS51078">
    <property type="entry name" value="ICLR_ED"/>
    <property type="match status" value="1"/>
</dbReference>
<accession>A0ABS4TXZ8</accession>
<evidence type="ECO:0000313" key="8">
    <source>
        <dbReference type="Proteomes" id="UP001519332"/>
    </source>
</evidence>
<dbReference type="SUPFAM" id="SSF55781">
    <property type="entry name" value="GAF domain-like"/>
    <property type="match status" value="1"/>
</dbReference>
<comment type="caution">
    <text evidence="7">The sequence shown here is derived from an EMBL/GenBank/DDBJ whole genome shotgun (WGS) entry which is preliminary data.</text>
</comment>
<dbReference type="InterPro" id="IPR029016">
    <property type="entry name" value="GAF-like_dom_sf"/>
</dbReference>
<dbReference type="Proteomes" id="UP001519332">
    <property type="component" value="Unassembled WGS sequence"/>
</dbReference>
<keyword evidence="1" id="KW-0805">Transcription regulation</keyword>
<evidence type="ECO:0000256" key="2">
    <source>
        <dbReference type="ARBA" id="ARBA00023125"/>
    </source>
</evidence>
<dbReference type="InterPro" id="IPR014757">
    <property type="entry name" value="Tscrpt_reg_IclR_C"/>
</dbReference>
<organism evidence="7 8">
    <name type="scientific">Kibdelosporangium banguiense</name>
    <dbReference type="NCBI Taxonomy" id="1365924"/>
    <lineage>
        <taxon>Bacteria</taxon>
        <taxon>Bacillati</taxon>
        <taxon>Actinomycetota</taxon>
        <taxon>Actinomycetes</taxon>
        <taxon>Pseudonocardiales</taxon>
        <taxon>Pseudonocardiaceae</taxon>
        <taxon>Kibdelosporangium</taxon>
    </lineage>
</organism>
<gene>
    <name evidence="7" type="ORF">JOF56_009639</name>
</gene>
<dbReference type="SUPFAM" id="SSF46785">
    <property type="entry name" value="Winged helix' DNA-binding domain"/>
    <property type="match status" value="1"/>
</dbReference>
<feature type="domain" description="IclR-ED" evidence="6">
    <location>
        <begin position="73"/>
        <end position="254"/>
    </location>
</feature>
<dbReference type="PANTHER" id="PTHR30136">
    <property type="entry name" value="HELIX-TURN-HELIX TRANSCRIPTIONAL REGULATOR, ICLR FAMILY"/>
    <property type="match status" value="1"/>
</dbReference>
<feature type="domain" description="HTH iclR-type" evidence="5">
    <location>
        <begin position="11"/>
        <end position="72"/>
    </location>
</feature>
<reference evidence="7 8" key="1">
    <citation type="submission" date="2021-03" db="EMBL/GenBank/DDBJ databases">
        <title>Sequencing the genomes of 1000 actinobacteria strains.</title>
        <authorList>
            <person name="Klenk H.-P."/>
        </authorList>
    </citation>
    <scope>NUCLEOTIDE SEQUENCE [LARGE SCALE GENOMIC DNA]</scope>
    <source>
        <strain evidence="7 8">DSM 46670</strain>
    </source>
</reference>
<dbReference type="InterPro" id="IPR005471">
    <property type="entry name" value="Tscrpt_reg_IclR_N"/>
</dbReference>
<dbReference type="Gene3D" id="1.10.10.10">
    <property type="entry name" value="Winged helix-like DNA-binding domain superfamily/Winged helix DNA-binding domain"/>
    <property type="match status" value="1"/>
</dbReference>
<dbReference type="EMBL" id="JAGINW010000001">
    <property type="protein sequence ID" value="MBP2329254.1"/>
    <property type="molecule type" value="Genomic_DNA"/>
</dbReference>
<evidence type="ECO:0000259" key="6">
    <source>
        <dbReference type="PROSITE" id="PS51078"/>
    </source>
</evidence>
<feature type="region of interest" description="Disordered" evidence="4">
    <location>
        <begin position="253"/>
        <end position="276"/>
    </location>
</feature>
<dbReference type="Pfam" id="PF09339">
    <property type="entry name" value="HTH_IclR"/>
    <property type="match status" value="1"/>
</dbReference>
<dbReference type="GO" id="GO:0003677">
    <property type="term" value="F:DNA binding"/>
    <property type="evidence" value="ECO:0007669"/>
    <property type="project" value="UniProtKB-KW"/>
</dbReference>
<proteinExistence type="predicted"/>
<dbReference type="PROSITE" id="PS51077">
    <property type="entry name" value="HTH_ICLR"/>
    <property type="match status" value="1"/>
</dbReference>
<dbReference type="RefSeq" id="WP_245378703.1">
    <property type="nucleotide sequence ID" value="NZ_JAGINW010000001.1"/>
</dbReference>
<sequence length="276" mass="29538">MMTAVSGDPGKSVARRTLAILGAFDLTHPRLSLSELARRTGLPLATTYRLASELVAWRALDRDGNGGYSIGIRLWEAGLLAPVATDLRAAATPFLQALQSRTGENVQLAVRDEFGGLYVEKLSGDQAVPIFSRVGTRMPMHATAVGKMLLATAEPSFVEAHLRQPLVRFTKHTITDPGVLRRDLRLAAAQGYSLTREETMYGANSVAVPIPSQDGSPTLALGIVASSSGTNADLYKLVPLLRVQADRIARRIAEPSRELPGQRQAPPPLPGVTNAS</sequence>
<evidence type="ECO:0000256" key="4">
    <source>
        <dbReference type="SAM" id="MobiDB-lite"/>
    </source>
</evidence>
<dbReference type="PANTHER" id="PTHR30136:SF24">
    <property type="entry name" value="HTH-TYPE TRANSCRIPTIONAL REPRESSOR ALLR"/>
    <property type="match status" value="1"/>
</dbReference>
<keyword evidence="2 7" id="KW-0238">DNA-binding</keyword>
<evidence type="ECO:0000256" key="1">
    <source>
        <dbReference type="ARBA" id="ARBA00023015"/>
    </source>
</evidence>
<evidence type="ECO:0000256" key="3">
    <source>
        <dbReference type="ARBA" id="ARBA00023163"/>
    </source>
</evidence>
<dbReference type="Gene3D" id="3.30.450.40">
    <property type="match status" value="1"/>
</dbReference>
<evidence type="ECO:0000313" key="7">
    <source>
        <dbReference type="EMBL" id="MBP2329254.1"/>
    </source>
</evidence>
<dbReference type="Pfam" id="PF01614">
    <property type="entry name" value="IclR_C"/>
    <property type="match status" value="1"/>
</dbReference>
<name>A0ABS4TXZ8_9PSEU</name>
<evidence type="ECO:0000259" key="5">
    <source>
        <dbReference type="PROSITE" id="PS51077"/>
    </source>
</evidence>
<keyword evidence="3" id="KW-0804">Transcription</keyword>
<dbReference type="SMART" id="SM00346">
    <property type="entry name" value="HTH_ICLR"/>
    <property type="match status" value="1"/>
</dbReference>
<dbReference type="InterPro" id="IPR036388">
    <property type="entry name" value="WH-like_DNA-bd_sf"/>
</dbReference>
<keyword evidence="8" id="KW-1185">Reference proteome</keyword>
<dbReference type="InterPro" id="IPR050707">
    <property type="entry name" value="HTH_MetabolicPath_Reg"/>
</dbReference>
<protein>
    <submittedName>
        <fullName evidence="7">DNA-binding IclR family transcriptional regulator</fullName>
    </submittedName>
</protein>